<keyword evidence="3" id="KW-1185">Reference proteome</keyword>
<evidence type="ECO:0000313" key="2">
    <source>
        <dbReference type="EMBL" id="AFM39426.1"/>
    </source>
</evidence>
<name>I4D0V2_DESAJ</name>
<organism evidence="2 3">
    <name type="scientific">Desulfosporosinus acidiphilus (strain DSM 22704 / JCM 16185 / SJ4)</name>
    <dbReference type="NCBI Taxonomy" id="646529"/>
    <lineage>
        <taxon>Bacteria</taxon>
        <taxon>Bacillati</taxon>
        <taxon>Bacillota</taxon>
        <taxon>Clostridia</taxon>
        <taxon>Eubacteriales</taxon>
        <taxon>Desulfitobacteriaceae</taxon>
        <taxon>Desulfosporosinus</taxon>
    </lineage>
</organism>
<protein>
    <submittedName>
        <fullName evidence="2">Uncharacterized protein</fullName>
    </submittedName>
</protein>
<feature type="transmembrane region" description="Helical" evidence="1">
    <location>
        <begin position="16"/>
        <end position="35"/>
    </location>
</feature>
<proteinExistence type="predicted"/>
<feature type="transmembrane region" description="Helical" evidence="1">
    <location>
        <begin position="41"/>
        <end position="62"/>
    </location>
</feature>
<feature type="transmembrane region" description="Helical" evidence="1">
    <location>
        <begin position="74"/>
        <end position="91"/>
    </location>
</feature>
<dbReference type="OrthoDB" id="9969804at2"/>
<dbReference type="HOGENOM" id="CLU_2057559_0_0_9"/>
<evidence type="ECO:0000313" key="3">
    <source>
        <dbReference type="Proteomes" id="UP000002892"/>
    </source>
</evidence>
<dbReference type="AlphaFoldDB" id="I4D0V2"/>
<dbReference type="Proteomes" id="UP000002892">
    <property type="component" value="Chromosome"/>
</dbReference>
<keyword evidence="1" id="KW-0812">Transmembrane</keyword>
<sequence>MKAEKYKSIFKERWKFYLIGYLIAYFIPIILYGIPSWQYLFPTRIFGISGALLIGTAFYYGSKKLPVVEITFRSLKYVGFMLVLMLLTLALKELILSISGFDITPFIGIPNTTKQGNFQ</sequence>
<evidence type="ECO:0000256" key="1">
    <source>
        <dbReference type="SAM" id="Phobius"/>
    </source>
</evidence>
<gene>
    <name evidence="2" type="ordered locus">Desaci_0358</name>
</gene>
<reference evidence="2 3" key="1">
    <citation type="journal article" date="2012" name="J. Bacteriol.">
        <title>Complete genome sequences of Desulfosporosinus orientis DSM765T, Desulfosporosinus youngiae DSM17734T, Desulfosporosinus meridiei DSM13257T, and Desulfosporosinus acidiphilus DSM22704T.</title>
        <authorList>
            <person name="Pester M."/>
            <person name="Brambilla E."/>
            <person name="Alazard D."/>
            <person name="Rattei T."/>
            <person name="Weinmaier T."/>
            <person name="Han J."/>
            <person name="Lucas S."/>
            <person name="Lapidus A."/>
            <person name="Cheng J.F."/>
            <person name="Goodwin L."/>
            <person name="Pitluck S."/>
            <person name="Peters L."/>
            <person name="Ovchinnikova G."/>
            <person name="Teshima H."/>
            <person name="Detter J.C."/>
            <person name="Han C.S."/>
            <person name="Tapia R."/>
            <person name="Land M.L."/>
            <person name="Hauser L."/>
            <person name="Kyrpides N.C."/>
            <person name="Ivanova N.N."/>
            <person name="Pagani I."/>
            <person name="Huntmann M."/>
            <person name="Wei C.L."/>
            <person name="Davenport K.W."/>
            <person name="Daligault H."/>
            <person name="Chain P.S."/>
            <person name="Chen A."/>
            <person name="Mavromatis K."/>
            <person name="Markowitz V."/>
            <person name="Szeto E."/>
            <person name="Mikhailova N."/>
            <person name="Pati A."/>
            <person name="Wagner M."/>
            <person name="Woyke T."/>
            <person name="Ollivier B."/>
            <person name="Klenk H.P."/>
            <person name="Spring S."/>
            <person name="Loy A."/>
        </authorList>
    </citation>
    <scope>NUCLEOTIDE SEQUENCE [LARGE SCALE GENOMIC DNA]</scope>
    <source>
        <strain evidence="3">DSM 22704 / JCM 16185 / SJ4</strain>
    </source>
</reference>
<keyword evidence="1" id="KW-1133">Transmembrane helix</keyword>
<accession>I4D0V2</accession>
<dbReference type="EMBL" id="CP003639">
    <property type="protein sequence ID" value="AFM39426.1"/>
    <property type="molecule type" value="Genomic_DNA"/>
</dbReference>
<dbReference type="RefSeq" id="WP_014825440.1">
    <property type="nucleotide sequence ID" value="NC_018068.1"/>
</dbReference>
<dbReference type="KEGG" id="dai:Desaci_0358"/>
<keyword evidence="1" id="KW-0472">Membrane</keyword>